<comment type="caution">
    <text evidence="2">The sequence shown here is derived from an EMBL/GenBank/DDBJ whole genome shotgun (WGS) entry which is preliminary data.</text>
</comment>
<dbReference type="GeneID" id="19155386"/>
<feature type="compositionally biased region" description="Basic and acidic residues" evidence="1">
    <location>
        <begin position="470"/>
        <end position="483"/>
    </location>
</feature>
<evidence type="ECO:0000313" key="3">
    <source>
        <dbReference type="Proteomes" id="UP000019484"/>
    </source>
</evidence>
<accession>W9YS67</accession>
<organism evidence="2 3">
    <name type="scientific">Capronia coronata CBS 617.96</name>
    <dbReference type="NCBI Taxonomy" id="1182541"/>
    <lineage>
        <taxon>Eukaryota</taxon>
        <taxon>Fungi</taxon>
        <taxon>Dikarya</taxon>
        <taxon>Ascomycota</taxon>
        <taxon>Pezizomycotina</taxon>
        <taxon>Eurotiomycetes</taxon>
        <taxon>Chaetothyriomycetidae</taxon>
        <taxon>Chaetothyriales</taxon>
        <taxon>Herpotrichiellaceae</taxon>
        <taxon>Capronia</taxon>
    </lineage>
</organism>
<keyword evidence="3" id="KW-1185">Reference proteome</keyword>
<evidence type="ECO:0000256" key="1">
    <source>
        <dbReference type="SAM" id="MobiDB-lite"/>
    </source>
</evidence>
<feature type="compositionally biased region" description="Polar residues" evidence="1">
    <location>
        <begin position="392"/>
        <end position="422"/>
    </location>
</feature>
<dbReference type="RefSeq" id="XP_007719587.1">
    <property type="nucleotide sequence ID" value="XM_007721397.1"/>
</dbReference>
<gene>
    <name evidence="2" type="ORF">A1O1_00478</name>
</gene>
<evidence type="ECO:0000313" key="2">
    <source>
        <dbReference type="EMBL" id="EXJ95358.1"/>
    </source>
</evidence>
<reference evidence="2 3" key="1">
    <citation type="submission" date="2013-03" db="EMBL/GenBank/DDBJ databases">
        <title>The Genome Sequence of Capronia coronata CBS 617.96.</title>
        <authorList>
            <consortium name="The Broad Institute Genomics Platform"/>
            <person name="Cuomo C."/>
            <person name="de Hoog S."/>
            <person name="Gorbushina A."/>
            <person name="Walker B."/>
            <person name="Young S.K."/>
            <person name="Zeng Q."/>
            <person name="Gargeya S."/>
            <person name="Fitzgerald M."/>
            <person name="Haas B."/>
            <person name="Abouelleil A."/>
            <person name="Allen A.W."/>
            <person name="Alvarado L."/>
            <person name="Arachchi H.M."/>
            <person name="Berlin A.M."/>
            <person name="Chapman S.B."/>
            <person name="Gainer-Dewar J."/>
            <person name="Goldberg J."/>
            <person name="Griggs A."/>
            <person name="Gujja S."/>
            <person name="Hansen M."/>
            <person name="Howarth C."/>
            <person name="Imamovic A."/>
            <person name="Ireland A."/>
            <person name="Larimer J."/>
            <person name="McCowan C."/>
            <person name="Murphy C."/>
            <person name="Pearson M."/>
            <person name="Poon T.W."/>
            <person name="Priest M."/>
            <person name="Roberts A."/>
            <person name="Saif S."/>
            <person name="Shea T."/>
            <person name="Sisk P."/>
            <person name="Sykes S."/>
            <person name="Wortman J."/>
            <person name="Nusbaum C."/>
            <person name="Birren B."/>
        </authorList>
    </citation>
    <scope>NUCLEOTIDE SEQUENCE [LARGE SCALE GENOMIC DNA]</scope>
    <source>
        <strain evidence="2 3">CBS 617.96</strain>
    </source>
</reference>
<sequence length="483" mass="53863">MPDQAQIAQPARPDPASLLKRVKGSTRKVTPTRSWYRRCFSGCVKAEKDDELTEQLPSAQIRDFHLGDSPSSHSSRRSKLAGNLSRSGSPAQGKSPQTSRVGEYLNELPFEARPTTSFSKWFEKSQSADNQIAISTSEISLSSTLSGSGLVNEWQQPLLLAGSSGVHPNMTRQNQPGHVTTIDTPDDFNRFTSDLRGRTELESHSVSVETNKARHHRGQSHAAISVKSTEAAAELTAHPLIDSTPIPVTTTSVGPSGRGGAGQFKAYPGEIKPGNDKPDGLTDPQPPRYSWPLVDFDEELFLNSNPAQVGLVAPRRRHPKYQEPRIPSMEFSNNGLVEEVTAMLGSLDDTEKQRRQADYHERRRQRRALVHSPVSPIVDHGNGRGIHEMEASTTTTTARPQQGSVSHQQMRSATLSPVSPIQSADGHRQRVVSHQEYNWPRFSDVQEYQDPADAYSRQYRDRRRQMQRSKQLDVRTMKEEQIR</sequence>
<protein>
    <submittedName>
        <fullName evidence="2">Uncharacterized protein</fullName>
    </submittedName>
</protein>
<feature type="region of interest" description="Disordered" evidence="1">
    <location>
        <begin position="1"/>
        <end position="30"/>
    </location>
</feature>
<feature type="region of interest" description="Disordered" evidence="1">
    <location>
        <begin position="59"/>
        <end position="100"/>
    </location>
</feature>
<feature type="compositionally biased region" description="Polar residues" evidence="1">
    <location>
        <begin position="84"/>
        <end position="100"/>
    </location>
</feature>
<dbReference type="EMBL" id="AMWN01000001">
    <property type="protein sequence ID" value="EXJ95358.1"/>
    <property type="molecule type" value="Genomic_DNA"/>
</dbReference>
<feature type="region of interest" description="Disordered" evidence="1">
    <location>
        <begin position="392"/>
        <end position="431"/>
    </location>
</feature>
<name>W9YS67_9EURO</name>
<feature type="region of interest" description="Disordered" evidence="1">
    <location>
        <begin position="199"/>
        <end position="224"/>
    </location>
</feature>
<dbReference type="HOGENOM" id="CLU_048133_0_0_1"/>
<dbReference type="Proteomes" id="UP000019484">
    <property type="component" value="Unassembled WGS sequence"/>
</dbReference>
<feature type="region of interest" description="Disordered" evidence="1">
    <location>
        <begin position="443"/>
        <end position="483"/>
    </location>
</feature>
<feature type="region of interest" description="Disordered" evidence="1">
    <location>
        <begin position="242"/>
        <end position="284"/>
    </location>
</feature>
<dbReference type="OrthoDB" id="4150903at2759"/>
<dbReference type="AlphaFoldDB" id="W9YS67"/>
<proteinExistence type="predicted"/>